<name>A0A699H3E7_TANCI</name>
<feature type="non-terminal residue" evidence="2">
    <location>
        <position position="781"/>
    </location>
</feature>
<protein>
    <submittedName>
        <fullName evidence="2">Uncharacterized protein</fullName>
    </submittedName>
</protein>
<dbReference type="EMBL" id="BKCJ010080128">
    <property type="protein sequence ID" value="GEW91582.1"/>
    <property type="molecule type" value="Genomic_DNA"/>
</dbReference>
<comment type="caution">
    <text evidence="2">The sequence shown here is derived from an EMBL/GenBank/DDBJ whole genome shotgun (WGS) entry which is preliminary data.</text>
</comment>
<reference evidence="2" key="1">
    <citation type="journal article" date="2019" name="Sci. Rep.">
        <title>Draft genome of Tanacetum cinerariifolium, the natural source of mosquito coil.</title>
        <authorList>
            <person name="Yamashiro T."/>
            <person name="Shiraishi A."/>
            <person name="Satake H."/>
            <person name="Nakayama K."/>
        </authorList>
    </citation>
    <scope>NUCLEOTIDE SEQUENCE</scope>
</reference>
<sequence length="781" mass="87332">MVVVKNIAVVMIVVKNIMVEYFLDSKIFGSLVGVDDTQFVVDKFDRVTFALQKEDTVARKNLSFVNLGYTDSIGSEKMSIVADTMAEENVPAPAPTRSDDLILTFFAWLSIGKGNLLLDLQKLQKNLIFRISVDILQNTNFFWAFIASANVSTIYWFKLNGDLICEALEITPVDANHPFVSPPTREAVMDFVNELGYLEPIHFVSKIHKPFNGHLIISLEIAARKPTAKESVKRKIVSPADKSKKPAPAKQAKPVKEKTTKPSPVKKANKAPVSGVAIREPVAKATRQLLMVEGKGNGIATDEQVALSLLDLRKPKKESTTDQYIFQRHTPATVDASIGPYAQTKDDTSANIVRDTSSPADAETSADSEKTNSGAGTKILNVRKEQGEDVSNTVVLEEKTVELDAGSDLGNIIESRPPPVQVHMDEDQAGSDPGLSHVTLTGPNPEPMHDDFIATVYPKVHESLKHVTEEHVHLENPLSSLRTLLSMKNLDNFTFGDQDELLTKKDKSHKRRRADQDPPQPPPNDSDQSKKKKHDSDASASKHSLAQQSSAWKTFDKREAPSSSSMQKPDWSKPVPKEDKLETPEPDWVIPPNDLPEPENNWVDLVNPEGNRVVPNVKKALPPGGPPGQVTIQPQYFFNKDMEYLLSGSKERRSALSISKMKAAYYPDFGLEELVPADYQEYKISEADFKLLRLLEDLYLVYLQGKLNHLSGADKVHLFNADNLWIRNIVIRKYYTIVSKPRVVIYRDRNDQKKMMLFKYNSGMENRIGMGMIKRGVKSLW</sequence>
<feature type="compositionally biased region" description="Polar residues" evidence="1">
    <location>
        <begin position="349"/>
        <end position="359"/>
    </location>
</feature>
<organism evidence="2">
    <name type="scientific">Tanacetum cinerariifolium</name>
    <name type="common">Dalmatian daisy</name>
    <name type="synonym">Chrysanthemum cinerariifolium</name>
    <dbReference type="NCBI Taxonomy" id="118510"/>
    <lineage>
        <taxon>Eukaryota</taxon>
        <taxon>Viridiplantae</taxon>
        <taxon>Streptophyta</taxon>
        <taxon>Embryophyta</taxon>
        <taxon>Tracheophyta</taxon>
        <taxon>Spermatophyta</taxon>
        <taxon>Magnoliopsida</taxon>
        <taxon>eudicotyledons</taxon>
        <taxon>Gunneridae</taxon>
        <taxon>Pentapetalae</taxon>
        <taxon>asterids</taxon>
        <taxon>campanulids</taxon>
        <taxon>Asterales</taxon>
        <taxon>Asteraceae</taxon>
        <taxon>Asteroideae</taxon>
        <taxon>Anthemideae</taxon>
        <taxon>Anthemidinae</taxon>
        <taxon>Tanacetum</taxon>
    </lineage>
</organism>
<feature type="region of interest" description="Disordered" evidence="1">
    <location>
        <begin position="338"/>
        <end position="380"/>
    </location>
</feature>
<accession>A0A699H3E7</accession>
<evidence type="ECO:0000256" key="1">
    <source>
        <dbReference type="SAM" id="MobiDB-lite"/>
    </source>
</evidence>
<gene>
    <name evidence="2" type="ORF">Tci_263558</name>
</gene>
<proteinExistence type="predicted"/>
<evidence type="ECO:0000313" key="2">
    <source>
        <dbReference type="EMBL" id="GEW91582.1"/>
    </source>
</evidence>
<dbReference type="AlphaFoldDB" id="A0A699H3E7"/>
<feature type="region of interest" description="Disordered" evidence="1">
    <location>
        <begin position="501"/>
        <end position="599"/>
    </location>
</feature>
<feature type="region of interest" description="Disordered" evidence="1">
    <location>
        <begin position="232"/>
        <end position="273"/>
    </location>
</feature>